<dbReference type="OrthoDB" id="3364225at2"/>
<proteinExistence type="predicted"/>
<accession>A0A495JHA4</accession>
<keyword evidence="4" id="KW-1185">Reference proteome</keyword>
<comment type="caution">
    <text evidence="3">The sequence shown here is derived from an EMBL/GenBank/DDBJ whole genome shotgun (WGS) entry which is preliminary data.</text>
</comment>
<evidence type="ECO:0000313" key="4">
    <source>
        <dbReference type="Proteomes" id="UP000277671"/>
    </source>
</evidence>
<evidence type="ECO:0000256" key="1">
    <source>
        <dbReference type="SAM" id="MobiDB-lite"/>
    </source>
</evidence>
<keyword evidence="2" id="KW-0812">Transmembrane</keyword>
<name>A0A495JHA4_9ACTN</name>
<feature type="transmembrane region" description="Helical" evidence="2">
    <location>
        <begin position="50"/>
        <end position="72"/>
    </location>
</feature>
<evidence type="ECO:0000313" key="3">
    <source>
        <dbReference type="EMBL" id="RKR87774.1"/>
    </source>
</evidence>
<sequence length="229" mass="23831">MSDANLFDRPSAADSAPVDVTPEPFDITPGFGLEDDPDGNRSGPMSRRRLIVLGAALLVGVAGAAVLGSFGWRIAQQKDTTLAIPAQVAGLTLDESARARGTVDDLLTGLAADIQLDASAGAVYTDPVRANRPVLFFGGTTLIWQPERDLDRLFKLVADDSGEIAGLRGQPAGDLGGVLKCGTSGQGDTLTVCGWADHGSVGMAMFPGREVDEAAPLMLSIRNGVQTRN</sequence>
<keyword evidence="2" id="KW-1133">Transmembrane helix</keyword>
<dbReference type="AlphaFoldDB" id="A0A495JHA4"/>
<gene>
    <name evidence="3" type="ORF">BDK92_2066</name>
</gene>
<evidence type="ECO:0000256" key="2">
    <source>
        <dbReference type="SAM" id="Phobius"/>
    </source>
</evidence>
<keyword evidence="2" id="KW-0472">Membrane</keyword>
<organism evidence="3 4">
    <name type="scientific">Micromonospora pisi</name>
    <dbReference type="NCBI Taxonomy" id="589240"/>
    <lineage>
        <taxon>Bacteria</taxon>
        <taxon>Bacillati</taxon>
        <taxon>Actinomycetota</taxon>
        <taxon>Actinomycetes</taxon>
        <taxon>Micromonosporales</taxon>
        <taxon>Micromonosporaceae</taxon>
        <taxon>Micromonospora</taxon>
    </lineage>
</organism>
<dbReference type="Proteomes" id="UP000277671">
    <property type="component" value="Unassembled WGS sequence"/>
</dbReference>
<dbReference type="RefSeq" id="WP_121156496.1">
    <property type="nucleotide sequence ID" value="NZ_RBKT01000001.1"/>
</dbReference>
<dbReference type="EMBL" id="RBKT01000001">
    <property type="protein sequence ID" value="RKR87774.1"/>
    <property type="molecule type" value="Genomic_DNA"/>
</dbReference>
<protein>
    <submittedName>
        <fullName evidence="3">Uncharacterized protein</fullName>
    </submittedName>
</protein>
<reference evidence="3 4" key="1">
    <citation type="submission" date="2018-10" db="EMBL/GenBank/DDBJ databases">
        <title>Sequencing the genomes of 1000 actinobacteria strains.</title>
        <authorList>
            <person name="Klenk H.-P."/>
        </authorList>
    </citation>
    <scope>NUCLEOTIDE SEQUENCE [LARGE SCALE GENOMIC DNA]</scope>
    <source>
        <strain evidence="3 4">DSM 45175</strain>
    </source>
</reference>
<feature type="region of interest" description="Disordered" evidence="1">
    <location>
        <begin position="1"/>
        <end position="42"/>
    </location>
</feature>